<dbReference type="SUPFAM" id="SSF53901">
    <property type="entry name" value="Thiolase-like"/>
    <property type="match status" value="1"/>
</dbReference>
<reference evidence="5 6" key="1">
    <citation type="submission" date="2018-10" db="EMBL/GenBank/DDBJ databases">
        <title>Genomic Encyclopedia of Archaeal and Bacterial Type Strains, Phase II (KMG-II): from individual species to whole genera.</title>
        <authorList>
            <person name="Goeker M."/>
        </authorList>
    </citation>
    <scope>NUCLEOTIDE SEQUENCE [LARGE SCALE GENOMIC DNA]</scope>
    <source>
        <strain evidence="5 6">RP-AC37</strain>
    </source>
</reference>
<dbReference type="Pfam" id="PF08541">
    <property type="entry name" value="ACP_syn_III_C"/>
    <property type="match status" value="1"/>
</dbReference>
<dbReference type="PANTHER" id="PTHR34069">
    <property type="entry name" value="3-OXOACYL-[ACYL-CARRIER-PROTEIN] SYNTHASE 3"/>
    <property type="match status" value="1"/>
</dbReference>
<dbReference type="GO" id="GO:0044550">
    <property type="term" value="P:secondary metabolite biosynthetic process"/>
    <property type="evidence" value="ECO:0007669"/>
    <property type="project" value="TreeGrafter"/>
</dbReference>
<evidence type="ECO:0000259" key="3">
    <source>
        <dbReference type="Pfam" id="PF08541"/>
    </source>
</evidence>
<gene>
    <name evidence="5" type="ORF">CLV35_0741</name>
</gene>
<evidence type="ECO:0000259" key="4">
    <source>
        <dbReference type="Pfam" id="PF08545"/>
    </source>
</evidence>
<dbReference type="InterPro" id="IPR013751">
    <property type="entry name" value="ACP_syn_III_N"/>
</dbReference>
<evidence type="ECO:0000256" key="1">
    <source>
        <dbReference type="ARBA" id="ARBA00022679"/>
    </source>
</evidence>
<evidence type="ECO:0000313" key="5">
    <source>
        <dbReference type="EMBL" id="RKS80313.1"/>
    </source>
</evidence>
<dbReference type="GO" id="GO:0004315">
    <property type="term" value="F:3-oxoacyl-[acyl-carrier-protein] synthase activity"/>
    <property type="evidence" value="ECO:0007669"/>
    <property type="project" value="InterPro"/>
</dbReference>
<proteinExistence type="predicted"/>
<organism evidence="5 6">
    <name type="scientific">Motilibacter peucedani</name>
    <dbReference type="NCBI Taxonomy" id="598650"/>
    <lineage>
        <taxon>Bacteria</taxon>
        <taxon>Bacillati</taxon>
        <taxon>Actinomycetota</taxon>
        <taxon>Actinomycetes</taxon>
        <taxon>Motilibacterales</taxon>
        <taxon>Motilibacteraceae</taxon>
        <taxon>Motilibacter</taxon>
    </lineage>
</organism>
<dbReference type="OrthoDB" id="9788274at2"/>
<dbReference type="Pfam" id="PF08545">
    <property type="entry name" value="ACP_syn_III"/>
    <property type="match status" value="1"/>
</dbReference>
<dbReference type="Proteomes" id="UP000281955">
    <property type="component" value="Unassembled WGS sequence"/>
</dbReference>
<feature type="domain" description="Beta-ketoacyl-[acyl-carrier-protein] synthase III N-terminal" evidence="4">
    <location>
        <begin position="123"/>
        <end position="201"/>
    </location>
</feature>
<keyword evidence="6" id="KW-1185">Reference proteome</keyword>
<accession>A0A420XTZ1</accession>
<dbReference type="PANTHER" id="PTHR34069:SF3">
    <property type="entry name" value="ACYL-COA:ACYL-COA ALKYLTRANSFERASE"/>
    <property type="match status" value="1"/>
</dbReference>
<sequence length="341" mass="35773">MTGIASYTLSNTALVAVAALEGPVVVTSDEIDARLAESMTRLKLRPGTLRALTGISERRWWPEEVSFAEAAAMAGAKAISEAGIDASEVGLLINSSVSRDHLEPSTASAVHHMLGLPPSALNFDITNACLGFVNAMQIAGTMIDSGAVKYAVVVNAEGARATHEATIARLSRPETTREDFLQEFATLTLGSGSAAAVLGRADEHPGAHRILGGISRASTQHHELCIGDLTQMRTDHRALLDAGVALAKDVWQDARDSGWDWSDMDCYVMHQVSAVHISSVVDALGIDAAKAPTTFPRLGNVGPASLPITLAAEADKLAAGDRVLCMGIGSGLNASVMEIVW</sequence>
<evidence type="ECO:0000313" key="6">
    <source>
        <dbReference type="Proteomes" id="UP000281955"/>
    </source>
</evidence>
<dbReference type="InterPro" id="IPR013747">
    <property type="entry name" value="ACP_syn_III_C"/>
</dbReference>
<dbReference type="AlphaFoldDB" id="A0A420XTZ1"/>
<keyword evidence="2" id="KW-0012">Acyltransferase</keyword>
<dbReference type="CDD" id="cd00830">
    <property type="entry name" value="KAS_III"/>
    <property type="match status" value="1"/>
</dbReference>
<dbReference type="Gene3D" id="3.40.47.10">
    <property type="match status" value="2"/>
</dbReference>
<dbReference type="NCBIfam" id="NF006720">
    <property type="entry name" value="PRK09258.1"/>
    <property type="match status" value="1"/>
</dbReference>
<dbReference type="RefSeq" id="WP_121192019.1">
    <property type="nucleotide sequence ID" value="NZ_RBWV01000009.1"/>
</dbReference>
<dbReference type="InterPro" id="IPR016039">
    <property type="entry name" value="Thiolase-like"/>
</dbReference>
<name>A0A420XTZ1_9ACTN</name>
<dbReference type="InParanoid" id="A0A420XTZ1"/>
<dbReference type="GO" id="GO:0006633">
    <property type="term" value="P:fatty acid biosynthetic process"/>
    <property type="evidence" value="ECO:0007669"/>
    <property type="project" value="InterPro"/>
</dbReference>
<feature type="domain" description="Beta-ketoacyl-[acyl-carrier-protein] synthase III C-terminal" evidence="3">
    <location>
        <begin position="256"/>
        <end position="337"/>
    </location>
</feature>
<keyword evidence="1" id="KW-0808">Transferase</keyword>
<protein>
    <submittedName>
        <fullName evidence="5">3-oxoacyl-[acyl-carrier-protein] synthase-3</fullName>
    </submittedName>
</protein>
<evidence type="ECO:0000256" key="2">
    <source>
        <dbReference type="ARBA" id="ARBA00023315"/>
    </source>
</evidence>
<comment type="caution">
    <text evidence="5">The sequence shown here is derived from an EMBL/GenBank/DDBJ whole genome shotgun (WGS) entry which is preliminary data.</text>
</comment>
<dbReference type="EMBL" id="RBWV01000009">
    <property type="protein sequence ID" value="RKS80313.1"/>
    <property type="molecule type" value="Genomic_DNA"/>
</dbReference>